<organism evidence="1">
    <name type="scientific">Anguilla anguilla</name>
    <name type="common">European freshwater eel</name>
    <name type="synonym">Muraena anguilla</name>
    <dbReference type="NCBI Taxonomy" id="7936"/>
    <lineage>
        <taxon>Eukaryota</taxon>
        <taxon>Metazoa</taxon>
        <taxon>Chordata</taxon>
        <taxon>Craniata</taxon>
        <taxon>Vertebrata</taxon>
        <taxon>Euteleostomi</taxon>
        <taxon>Actinopterygii</taxon>
        <taxon>Neopterygii</taxon>
        <taxon>Teleostei</taxon>
        <taxon>Anguilliformes</taxon>
        <taxon>Anguillidae</taxon>
        <taxon>Anguilla</taxon>
    </lineage>
</organism>
<dbReference type="EMBL" id="GBXM01022612">
    <property type="protein sequence ID" value="JAH85965.1"/>
    <property type="molecule type" value="Transcribed_RNA"/>
</dbReference>
<accession>A0A0E9W8Q9</accession>
<protein>
    <submittedName>
        <fullName evidence="1">Uncharacterized protein</fullName>
    </submittedName>
</protein>
<dbReference type="AlphaFoldDB" id="A0A0E9W8Q9"/>
<proteinExistence type="predicted"/>
<evidence type="ECO:0000313" key="1">
    <source>
        <dbReference type="EMBL" id="JAH85965.1"/>
    </source>
</evidence>
<reference evidence="1" key="2">
    <citation type="journal article" date="2015" name="Fish Shellfish Immunol.">
        <title>Early steps in the European eel (Anguilla anguilla)-Vibrio vulnificus interaction in the gills: Role of the RtxA13 toxin.</title>
        <authorList>
            <person name="Callol A."/>
            <person name="Pajuelo D."/>
            <person name="Ebbesson L."/>
            <person name="Teles M."/>
            <person name="MacKenzie S."/>
            <person name="Amaro C."/>
        </authorList>
    </citation>
    <scope>NUCLEOTIDE SEQUENCE</scope>
</reference>
<name>A0A0E9W8Q9_ANGAN</name>
<sequence length="61" mass="7028">MILCVLIIYRLENKTRRCIFVSSNVFSHVVCCKAEMYVRDGVVTITLINVPVSCFFIDKII</sequence>
<reference evidence="1" key="1">
    <citation type="submission" date="2014-11" db="EMBL/GenBank/DDBJ databases">
        <authorList>
            <person name="Amaro Gonzalez C."/>
        </authorList>
    </citation>
    <scope>NUCLEOTIDE SEQUENCE</scope>
</reference>